<keyword evidence="11" id="KW-1133">Transmembrane helix</keyword>
<name>A0A378W0I4_NEIGO</name>
<evidence type="ECO:0000256" key="13">
    <source>
        <dbReference type="ARBA" id="ARBA00023136"/>
    </source>
</evidence>
<keyword evidence="10" id="KW-0067">ATP-binding</keyword>
<feature type="compositionally biased region" description="Basic residues" evidence="14">
    <location>
        <begin position="142"/>
        <end position="155"/>
    </location>
</feature>
<dbReference type="GO" id="GO:0005524">
    <property type="term" value="F:ATP binding"/>
    <property type="evidence" value="ECO:0007669"/>
    <property type="project" value="UniProtKB-KW"/>
</dbReference>
<evidence type="ECO:0000256" key="8">
    <source>
        <dbReference type="ARBA" id="ARBA00022741"/>
    </source>
</evidence>
<evidence type="ECO:0000256" key="3">
    <source>
        <dbReference type="ARBA" id="ARBA00012438"/>
    </source>
</evidence>
<evidence type="ECO:0000256" key="5">
    <source>
        <dbReference type="ARBA" id="ARBA00022553"/>
    </source>
</evidence>
<evidence type="ECO:0000256" key="14">
    <source>
        <dbReference type="SAM" id="MobiDB-lite"/>
    </source>
</evidence>
<gene>
    <name evidence="16" type="ORF">NCTC11421_02636</name>
</gene>
<evidence type="ECO:0000256" key="7">
    <source>
        <dbReference type="ARBA" id="ARBA00022692"/>
    </source>
</evidence>
<comment type="catalytic activity">
    <reaction evidence="1">
        <text>ATP + protein L-histidine = ADP + protein N-phospho-L-histidine.</text>
        <dbReference type="EC" id="2.7.13.3"/>
    </reaction>
</comment>
<evidence type="ECO:0000313" key="16">
    <source>
        <dbReference type="EMBL" id="SUA24633.1"/>
    </source>
</evidence>
<evidence type="ECO:0000256" key="10">
    <source>
        <dbReference type="ARBA" id="ARBA00022840"/>
    </source>
</evidence>
<dbReference type="AlphaFoldDB" id="A0A378W0I4"/>
<keyword evidence="4" id="KW-1003">Cell membrane</keyword>
<keyword evidence="5" id="KW-0597">Phosphoprotein</keyword>
<protein>
    <recommendedName>
        <fullName evidence="3">histidine kinase</fullName>
        <ecNumber evidence="3">2.7.13.3</ecNumber>
    </recommendedName>
</protein>
<evidence type="ECO:0000256" key="1">
    <source>
        <dbReference type="ARBA" id="ARBA00000085"/>
    </source>
</evidence>
<keyword evidence="7" id="KW-0812">Transmembrane</keyword>
<organism evidence="16">
    <name type="scientific">Neisseria gonorrhoeae</name>
    <dbReference type="NCBI Taxonomy" id="485"/>
    <lineage>
        <taxon>Bacteria</taxon>
        <taxon>Pseudomonadati</taxon>
        <taxon>Pseudomonadota</taxon>
        <taxon>Betaproteobacteria</taxon>
        <taxon>Neisseriales</taxon>
        <taxon>Neisseriaceae</taxon>
        <taxon>Neisseria</taxon>
    </lineage>
</organism>
<keyword evidence="6" id="KW-0808">Transferase</keyword>
<comment type="subcellular location">
    <subcellularLocation>
        <location evidence="2">Cell membrane</location>
        <topology evidence="2">Multi-pass membrane protein</topology>
    </subcellularLocation>
</comment>
<dbReference type="Pfam" id="PF00512">
    <property type="entry name" value="HisKA"/>
    <property type="match status" value="1"/>
</dbReference>
<evidence type="ECO:0000256" key="11">
    <source>
        <dbReference type="ARBA" id="ARBA00022989"/>
    </source>
</evidence>
<dbReference type="PANTHER" id="PTHR45528">
    <property type="entry name" value="SENSOR HISTIDINE KINASE CPXA"/>
    <property type="match status" value="1"/>
</dbReference>
<dbReference type="Gene3D" id="1.10.287.130">
    <property type="match status" value="1"/>
</dbReference>
<evidence type="ECO:0000256" key="6">
    <source>
        <dbReference type="ARBA" id="ARBA00022679"/>
    </source>
</evidence>
<evidence type="ECO:0000256" key="9">
    <source>
        <dbReference type="ARBA" id="ARBA00022777"/>
    </source>
</evidence>
<feature type="region of interest" description="Disordered" evidence="14">
    <location>
        <begin position="92"/>
        <end position="155"/>
    </location>
</feature>
<feature type="domain" description="Signal transduction histidine kinase dimerisation/phosphoacceptor" evidence="15">
    <location>
        <begin position="1"/>
        <end position="51"/>
    </location>
</feature>
<evidence type="ECO:0000256" key="2">
    <source>
        <dbReference type="ARBA" id="ARBA00004651"/>
    </source>
</evidence>
<keyword evidence="9 16" id="KW-0418">Kinase</keyword>
<evidence type="ECO:0000256" key="4">
    <source>
        <dbReference type="ARBA" id="ARBA00022475"/>
    </source>
</evidence>
<dbReference type="SUPFAM" id="SSF47384">
    <property type="entry name" value="Homodimeric domain of signal transducing histidine kinase"/>
    <property type="match status" value="1"/>
</dbReference>
<sequence>MRSPLARMQAIVGLIQAQPQKREQYLKRLEGELTRMDTLAGELLTLSRLETSNMALEKESLKLLPFLGNLVEDNQSIAQKNGQTVALSADGKIPETQPSLPTKATCTAPSTTSSATPSTTARRQHHPDQHRTRPQTLDNRRYRQRPRRGRNAAPAHLHRFLPCRLQCQQTRNRTGACIDPTYY</sequence>
<dbReference type="GO" id="GO:0000155">
    <property type="term" value="F:phosphorelay sensor kinase activity"/>
    <property type="evidence" value="ECO:0007669"/>
    <property type="project" value="InterPro"/>
</dbReference>
<proteinExistence type="predicted"/>
<reference evidence="16" key="1">
    <citation type="submission" date="2018-06" db="EMBL/GenBank/DDBJ databases">
        <authorList>
            <consortium name="Pathogen Informatics"/>
            <person name="Doyle S."/>
        </authorList>
    </citation>
    <scope>NUCLEOTIDE SEQUENCE [LARGE SCALE GENOMIC DNA]</scope>
    <source>
        <strain evidence="16">NCTC11421</strain>
    </source>
</reference>
<feature type="compositionally biased region" description="Low complexity" evidence="14">
    <location>
        <begin position="101"/>
        <end position="121"/>
    </location>
</feature>
<keyword evidence="13" id="KW-0472">Membrane</keyword>
<dbReference type="EC" id="2.7.13.3" evidence="3"/>
<accession>A0A378W0I4</accession>
<keyword evidence="12" id="KW-0902">Two-component regulatory system</keyword>
<dbReference type="InterPro" id="IPR003661">
    <property type="entry name" value="HisK_dim/P_dom"/>
</dbReference>
<dbReference type="GO" id="GO:0005886">
    <property type="term" value="C:plasma membrane"/>
    <property type="evidence" value="ECO:0007669"/>
    <property type="project" value="UniProtKB-SubCell"/>
</dbReference>
<evidence type="ECO:0000259" key="15">
    <source>
        <dbReference type="Pfam" id="PF00512"/>
    </source>
</evidence>
<dbReference type="PANTHER" id="PTHR45528:SF1">
    <property type="entry name" value="SENSOR HISTIDINE KINASE CPXA"/>
    <property type="match status" value="1"/>
</dbReference>
<dbReference type="EMBL" id="UGRI01000001">
    <property type="protein sequence ID" value="SUA24633.1"/>
    <property type="molecule type" value="Genomic_DNA"/>
</dbReference>
<dbReference type="InterPro" id="IPR050398">
    <property type="entry name" value="HssS/ArlS-like"/>
</dbReference>
<dbReference type="InterPro" id="IPR036097">
    <property type="entry name" value="HisK_dim/P_sf"/>
</dbReference>
<evidence type="ECO:0000256" key="12">
    <source>
        <dbReference type="ARBA" id="ARBA00023012"/>
    </source>
</evidence>
<keyword evidence="8" id="KW-0547">Nucleotide-binding</keyword>
<dbReference type="CDD" id="cd00082">
    <property type="entry name" value="HisKA"/>
    <property type="match status" value="1"/>
</dbReference>